<dbReference type="SMR" id="A0A803KS95"/>
<feature type="compositionally biased region" description="Polar residues" evidence="4">
    <location>
        <begin position="788"/>
        <end position="803"/>
    </location>
</feature>
<dbReference type="GeneID" id="110718217"/>
<evidence type="ECO:0000256" key="2">
    <source>
        <dbReference type="ARBA" id="ARBA00023054"/>
    </source>
</evidence>
<feature type="coiled-coil region" evidence="3">
    <location>
        <begin position="327"/>
        <end position="354"/>
    </location>
</feature>
<feature type="coiled-coil region" evidence="3">
    <location>
        <begin position="140"/>
        <end position="227"/>
    </location>
</feature>
<evidence type="ECO:0000256" key="3">
    <source>
        <dbReference type="SAM" id="Coils"/>
    </source>
</evidence>
<keyword evidence="2 3" id="KW-0175">Coiled coil</keyword>
<dbReference type="OMA" id="PGFKQPL"/>
<feature type="region of interest" description="Disordered" evidence="4">
    <location>
        <begin position="788"/>
        <end position="848"/>
    </location>
</feature>
<organism evidence="5 6">
    <name type="scientific">Chenopodium quinoa</name>
    <name type="common">Quinoa</name>
    <dbReference type="NCBI Taxonomy" id="63459"/>
    <lineage>
        <taxon>Eukaryota</taxon>
        <taxon>Viridiplantae</taxon>
        <taxon>Streptophyta</taxon>
        <taxon>Embryophyta</taxon>
        <taxon>Tracheophyta</taxon>
        <taxon>Spermatophyta</taxon>
        <taxon>Magnoliopsida</taxon>
        <taxon>eudicotyledons</taxon>
        <taxon>Gunneridae</taxon>
        <taxon>Pentapetalae</taxon>
        <taxon>Caryophyllales</taxon>
        <taxon>Chenopodiaceae</taxon>
        <taxon>Chenopodioideae</taxon>
        <taxon>Atripliceae</taxon>
        <taxon>Chenopodium</taxon>
    </lineage>
</organism>
<dbReference type="KEGG" id="cqi:110718217"/>
<dbReference type="Pfam" id="PF05911">
    <property type="entry name" value="FPP"/>
    <property type="match status" value="2"/>
</dbReference>
<dbReference type="OrthoDB" id="1917992at2759"/>
<evidence type="ECO:0008006" key="7">
    <source>
        <dbReference type="Google" id="ProtNLM"/>
    </source>
</evidence>
<dbReference type="Proteomes" id="UP000596660">
    <property type="component" value="Unplaced"/>
</dbReference>
<feature type="compositionally biased region" description="Basic and acidic residues" evidence="4">
    <location>
        <begin position="285"/>
        <end position="297"/>
    </location>
</feature>
<evidence type="ECO:0000313" key="6">
    <source>
        <dbReference type="Proteomes" id="UP000596660"/>
    </source>
</evidence>
<sequence>MTDHKSWLWRKKPLEKTISVAELEIASKENEEKMHVLLAEKAELERDFKDLGDKLSSTLAECSAKDDLVKKHSTTAKDALAGWEKAEAKVLSLKEELDETLKERDISEERTRHLDAALKECMQQLRFVREDKEQRIHDVMLKASEELEETKMILEEKLEESNQMIAKLNAENSQLCKAVLLKDHLIEELNQEKAKVEGDVNNLLARLEHLEKDNNSLIYEVRVLEKEVDIRNEEREFNRRTADASHKQHLENVKKIAKLESECQRLRVLVRKRLPGPAALAKMKSEVDMLGRDSPDNRKKKSNLSTGSSMQLDYGVDNNSESPVKKINQLTEKLYVLEEENNTLRENLQKKMNEVQVSRNMYIQTASKLSRLEAQLDESHKNQLIRDARSAMKSSHDLSLASMSDVGSDDKVSCAGSWASKSVGMSDINHLMDDFAEMEKYALVCVDKPITEISSITNTESIGKELVPIASESEGKELNRSISKLVEIIHGIKFQSENPDALQTPSRRNECHYTVRVFQWKTSELASIMQNFLRICDDLLNGKAEIETFTQEITHALEWIVNHCFSLQDVSSMKDEIRKQLNWDETRSESETEVGVSAQFSEAGNKSESSCDMRAEGRKVQNVPRDIDSAKHALDYESLRNLLQDSECTVASLRSEIEALKHSKEMIEEQFEIYKMGNEDLNLKLLAVNSRMDEAHKKFASLQEEKKNKENHCEELEAKCHDLQVQLERVQKADTMEHLNQGEKQLRNEWEISGASEKLAECQETILHLGKQLQAMASSRDAVVSDKFISTPTRSAPGVTSTPESEKKLASQRSSLLDQMQAEDTDEPDQLESPKTKEIICTNNNSGSQNTGNIVAKMNDDIALGPLAIVPYQKPQPTSGGLFKRLLRRKKKGISKKMQLPFEA</sequence>
<feature type="compositionally biased region" description="Polar residues" evidence="4">
    <location>
        <begin position="303"/>
        <end position="320"/>
    </location>
</feature>
<keyword evidence="6" id="KW-1185">Reference proteome</keyword>
<dbReference type="AlphaFoldDB" id="A0A803KS95"/>
<feature type="compositionally biased region" description="Acidic residues" evidence="4">
    <location>
        <begin position="821"/>
        <end position="830"/>
    </location>
</feature>
<dbReference type="RefSeq" id="XP_021752718.1">
    <property type="nucleotide sequence ID" value="XM_021897026.1"/>
</dbReference>
<feature type="compositionally biased region" description="Polar residues" evidence="4">
    <location>
        <begin position="598"/>
        <end position="608"/>
    </location>
</feature>
<reference evidence="5" key="1">
    <citation type="journal article" date="2017" name="Nature">
        <title>The genome of Chenopodium quinoa.</title>
        <authorList>
            <person name="Jarvis D.E."/>
            <person name="Ho Y.S."/>
            <person name="Lightfoot D.J."/>
            <person name="Schmoeckel S.M."/>
            <person name="Li B."/>
            <person name="Borm T.J.A."/>
            <person name="Ohyanagi H."/>
            <person name="Mineta K."/>
            <person name="Michell C.T."/>
            <person name="Saber N."/>
            <person name="Kharbatia N.M."/>
            <person name="Rupper R.R."/>
            <person name="Sharp A.R."/>
            <person name="Dally N."/>
            <person name="Boughton B.A."/>
            <person name="Woo Y.H."/>
            <person name="Gao G."/>
            <person name="Schijlen E.G.W.M."/>
            <person name="Guo X."/>
            <person name="Momin A.A."/>
            <person name="Negrao S."/>
            <person name="Al-Babili S."/>
            <person name="Gehring C."/>
            <person name="Roessner U."/>
            <person name="Jung C."/>
            <person name="Murphy K."/>
            <person name="Arold S.T."/>
            <person name="Gojobori T."/>
            <person name="van der Linden C.G."/>
            <person name="van Loo E.N."/>
            <person name="Jellen E.N."/>
            <person name="Maughan P.J."/>
            <person name="Tester M."/>
        </authorList>
    </citation>
    <scope>NUCLEOTIDE SEQUENCE [LARGE SCALE GENOMIC DNA]</scope>
    <source>
        <strain evidence="5">cv. PI 614886</strain>
    </source>
</reference>
<dbReference type="Gramene" id="AUR62001903-RA">
    <property type="protein sequence ID" value="AUR62001903-RA:cds"/>
    <property type="gene ID" value="AUR62001903"/>
</dbReference>
<evidence type="ECO:0000256" key="4">
    <source>
        <dbReference type="SAM" id="MobiDB-lite"/>
    </source>
</evidence>
<dbReference type="EnsemblPlants" id="AUR62001903-RA">
    <property type="protein sequence ID" value="AUR62001903-RA:cds"/>
    <property type="gene ID" value="AUR62001903"/>
</dbReference>
<evidence type="ECO:0000256" key="1">
    <source>
        <dbReference type="ARBA" id="ARBA00005921"/>
    </source>
</evidence>
<feature type="region of interest" description="Disordered" evidence="4">
    <location>
        <begin position="285"/>
        <end position="320"/>
    </location>
</feature>
<proteinExistence type="inferred from homology"/>
<comment type="similarity">
    <text evidence="1">Belongs to the FPP family.</text>
</comment>
<dbReference type="PANTHER" id="PTHR31580">
    <property type="entry name" value="FILAMENT-LIKE PLANT PROTEIN 4"/>
    <property type="match status" value="1"/>
</dbReference>
<gene>
    <name evidence="5" type="primary">LOC110718217</name>
</gene>
<dbReference type="PANTHER" id="PTHR31580:SF22">
    <property type="entry name" value="FILAMENT-LIKE PLANT PROTEIN 7"/>
    <property type="match status" value="1"/>
</dbReference>
<dbReference type="InterPro" id="IPR008587">
    <property type="entry name" value="FPP_plant"/>
</dbReference>
<name>A0A803KS95_CHEQI</name>
<evidence type="ECO:0000313" key="5">
    <source>
        <dbReference type="EnsemblPlants" id="AUR62001903-RA:cds"/>
    </source>
</evidence>
<feature type="coiled-coil region" evidence="3">
    <location>
        <begin position="27"/>
        <end position="110"/>
    </location>
</feature>
<feature type="region of interest" description="Disordered" evidence="4">
    <location>
        <begin position="585"/>
        <end position="609"/>
    </location>
</feature>
<protein>
    <recommendedName>
        <fullName evidence="7">Filament-like plant protein 7</fullName>
    </recommendedName>
</protein>
<reference evidence="5" key="2">
    <citation type="submission" date="2021-03" db="UniProtKB">
        <authorList>
            <consortium name="EnsemblPlants"/>
        </authorList>
    </citation>
    <scope>IDENTIFICATION</scope>
</reference>
<feature type="coiled-coil region" evidence="3">
    <location>
        <begin position="636"/>
        <end position="733"/>
    </location>
</feature>
<accession>A0A803KS95</accession>